<dbReference type="GO" id="GO:0004521">
    <property type="term" value="F:RNA endonuclease activity"/>
    <property type="evidence" value="ECO:0007669"/>
    <property type="project" value="TreeGrafter"/>
</dbReference>
<dbReference type="Pfam" id="PF01137">
    <property type="entry name" value="RTC"/>
    <property type="match status" value="1"/>
</dbReference>
<dbReference type="Gene3D" id="3.65.10.20">
    <property type="entry name" value="RNA 3'-terminal phosphate cyclase domain"/>
    <property type="match status" value="1"/>
</dbReference>
<evidence type="ECO:0000256" key="4">
    <source>
        <dbReference type="ARBA" id="ARBA00023242"/>
    </source>
</evidence>
<dbReference type="InterPro" id="IPR036553">
    <property type="entry name" value="RPTC_insert"/>
</dbReference>
<gene>
    <name evidence="8" type="ORF">HKI87_06g42710</name>
</gene>
<dbReference type="NCBIfam" id="TIGR03400">
    <property type="entry name" value="18S_RNA_Rcl1p"/>
    <property type="match status" value="1"/>
</dbReference>
<dbReference type="PANTHER" id="PTHR11096:SF1">
    <property type="entry name" value="RNA 3'-TERMINAL PHOSPHATE CYCLASE-LIKE PROTEIN"/>
    <property type="match status" value="1"/>
</dbReference>
<dbReference type="PANTHER" id="PTHR11096">
    <property type="entry name" value="RNA 3' TERMINAL PHOSPHATE CYCLASE"/>
    <property type="match status" value="1"/>
</dbReference>
<dbReference type="InterPro" id="IPR037136">
    <property type="entry name" value="RNA3'_phos_cyclase_dom_sf"/>
</dbReference>
<evidence type="ECO:0000259" key="7">
    <source>
        <dbReference type="Pfam" id="PF05189"/>
    </source>
</evidence>
<dbReference type="SUPFAM" id="SSF55205">
    <property type="entry name" value="EPT/RTPC-like"/>
    <property type="match status" value="1"/>
</dbReference>
<proteinExistence type="inferred from homology"/>
<protein>
    <submittedName>
        <fullName evidence="8">RNA 3'-terminal phosphate cyclase</fullName>
    </submittedName>
</protein>
<comment type="similarity">
    <text evidence="2">Belongs to the RNA 3'-terminal cyclase family. Type 2 subfamily.</text>
</comment>
<name>A0AAX4P938_9CHLO</name>
<dbReference type="InterPro" id="IPR000228">
    <property type="entry name" value="RNA3'_term_phos_cyc"/>
</dbReference>
<evidence type="ECO:0000256" key="1">
    <source>
        <dbReference type="ARBA" id="ARBA00004604"/>
    </source>
</evidence>
<evidence type="ECO:0000256" key="2">
    <source>
        <dbReference type="ARBA" id="ARBA00007089"/>
    </source>
</evidence>
<dbReference type="EMBL" id="CP151506">
    <property type="protein sequence ID" value="WZN62729.1"/>
    <property type="molecule type" value="Genomic_DNA"/>
</dbReference>
<dbReference type="Proteomes" id="UP001472866">
    <property type="component" value="Chromosome 06"/>
</dbReference>
<dbReference type="InterPro" id="IPR013791">
    <property type="entry name" value="RNA3'-term_phos_cycl_insert"/>
</dbReference>
<evidence type="ECO:0000313" key="8">
    <source>
        <dbReference type="EMBL" id="WZN62729.1"/>
    </source>
</evidence>
<feature type="compositionally biased region" description="Gly residues" evidence="5">
    <location>
        <begin position="299"/>
        <end position="329"/>
    </location>
</feature>
<comment type="subcellular location">
    <subcellularLocation>
        <location evidence="1">Nucleus</location>
        <location evidence="1">Nucleolus</location>
    </subcellularLocation>
</comment>
<keyword evidence="4" id="KW-0539">Nucleus</keyword>
<keyword evidence="3" id="KW-0690">Ribosome biogenesis</keyword>
<feature type="region of interest" description="Disordered" evidence="5">
    <location>
        <begin position="292"/>
        <end position="329"/>
    </location>
</feature>
<dbReference type="GO" id="GO:0005730">
    <property type="term" value="C:nucleolus"/>
    <property type="evidence" value="ECO:0007669"/>
    <property type="project" value="UniProtKB-SubCell"/>
</dbReference>
<evidence type="ECO:0000256" key="5">
    <source>
        <dbReference type="SAM" id="MobiDB-lite"/>
    </source>
</evidence>
<evidence type="ECO:0000256" key="3">
    <source>
        <dbReference type="ARBA" id="ARBA00022517"/>
    </source>
</evidence>
<dbReference type="InterPro" id="IPR023797">
    <property type="entry name" value="RNA3'_phos_cyclase_dom"/>
</dbReference>
<dbReference type="InterPro" id="IPR016443">
    <property type="entry name" value="RNA3'_term_phos_cyc_type_2"/>
</dbReference>
<evidence type="ECO:0000259" key="6">
    <source>
        <dbReference type="Pfam" id="PF01137"/>
    </source>
</evidence>
<dbReference type="Pfam" id="PF05189">
    <property type="entry name" value="RTC_insert"/>
    <property type="match status" value="1"/>
</dbReference>
<sequence length="430" mass="45984">MTSILSWHARSAACQQCDQHCRAEFPVGGDRRMDVVSLKGAKCLRHALVLSTLSGKTLRVEKIRENSERPGLAPHEACLLRLIEKVTNGTVVEISPTGTSLRFKPGIVVGGANLRHDCGKSRAIGFFLEPLILLSLFGKKPTSITLTGITNDDVDPSVDCFRSVTLLLLREFGVGEDDLQKPLRLQINKRGMRPLAGGEVFLHCPTVKAIKSVRVLDEGMVKRVRGIAYSANTPPHMTMRMVDGARGVLNKLLADVYIFTDHMSGAKAGLSPGYGLALIGESTTGSRVYTEESCSAGARGDGNNGKGEPGGGAAEPGFGEGEGGPGGRGVQLVPEMLGENAARTLLEEIKRGGYVDSSHQALALTLCALSSQDGISQLRMGPLTPHSVEILRLIQKFFKIKFKIAPEQQSKTLFLSCIGAGIKNQSSSLN</sequence>
<dbReference type="GO" id="GO:0000479">
    <property type="term" value="P:endonucleolytic cleavage of tricistronic rRNA transcript (SSU-rRNA, 5.8S rRNA, LSU-rRNA)"/>
    <property type="evidence" value="ECO:0007669"/>
    <property type="project" value="TreeGrafter"/>
</dbReference>
<accession>A0AAX4P938</accession>
<dbReference type="Gene3D" id="3.30.360.20">
    <property type="entry name" value="RNA 3'-terminal phosphate cyclase, insert domain"/>
    <property type="match status" value="1"/>
</dbReference>
<keyword evidence="9" id="KW-1185">Reference proteome</keyword>
<feature type="domain" description="RNA 3'-terminal phosphate cyclase" evidence="6">
    <location>
        <begin position="39"/>
        <end position="404"/>
    </location>
</feature>
<organism evidence="8 9">
    <name type="scientific">Chloropicon roscoffensis</name>
    <dbReference type="NCBI Taxonomy" id="1461544"/>
    <lineage>
        <taxon>Eukaryota</taxon>
        <taxon>Viridiplantae</taxon>
        <taxon>Chlorophyta</taxon>
        <taxon>Chloropicophyceae</taxon>
        <taxon>Chloropicales</taxon>
        <taxon>Chloropicaceae</taxon>
        <taxon>Chloropicon</taxon>
    </lineage>
</organism>
<evidence type="ECO:0000313" key="9">
    <source>
        <dbReference type="Proteomes" id="UP001472866"/>
    </source>
</evidence>
<feature type="domain" description="RNA 3'-terminal phosphate cyclase insert" evidence="7">
    <location>
        <begin position="216"/>
        <end position="350"/>
    </location>
</feature>
<reference evidence="8 9" key="1">
    <citation type="submission" date="2024-03" db="EMBL/GenBank/DDBJ databases">
        <title>Complete genome sequence of the green alga Chloropicon roscoffensis RCC1871.</title>
        <authorList>
            <person name="Lemieux C."/>
            <person name="Pombert J.-F."/>
            <person name="Otis C."/>
            <person name="Turmel M."/>
        </authorList>
    </citation>
    <scope>NUCLEOTIDE SEQUENCE [LARGE SCALE GENOMIC DNA]</scope>
    <source>
        <strain evidence="8 9">RCC1871</strain>
    </source>
</reference>
<dbReference type="InterPro" id="IPR013792">
    <property type="entry name" value="RNA3'P_cycl/enolpyr_Trfase_a/b"/>
</dbReference>
<dbReference type="AlphaFoldDB" id="A0AAX4P938"/>